<feature type="transmembrane region" description="Helical" evidence="10">
    <location>
        <begin position="49"/>
        <end position="66"/>
    </location>
</feature>
<feature type="transmembrane region" description="Helical" evidence="10">
    <location>
        <begin position="21"/>
        <end position="43"/>
    </location>
</feature>
<evidence type="ECO:0000256" key="8">
    <source>
        <dbReference type="ARBA" id="ARBA00023012"/>
    </source>
</evidence>
<evidence type="ECO:0000256" key="7">
    <source>
        <dbReference type="ARBA" id="ARBA00022840"/>
    </source>
</evidence>
<dbReference type="GO" id="GO:0016020">
    <property type="term" value="C:membrane"/>
    <property type="evidence" value="ECO:0007669"/>
    <property type="project" value="InterPro"/>
</dbReference>
<accession>A0A852Z955</accession>
<dbReference type="SUPFAM" id="SSF55874">
    <property type="entry name" value="ATPase domain of HSP90 chaperone/DNA topoisomerase II/histidine kinase"/>
    <property type="match status" value="1"/>
</dbReference>
<evidence type="ECO:0000256" key="10">
    <source>
        <dbReference type="SAM" id="Phobius"/>
    </source>
</evidence>
<feature type="region of interest" description="Disordered" evidence="9">
    <location>
        <begin position="425"/>
        <end position="449"/>
    </location>
</feature>
<organism evidence="13 14">
    <name type="scientific">Actinopolymorpha rutila</name>
    <dbReference type="NCBI Taxonomy" id="446787"/>
    <lineage>
        <taxon>Bacteria</taxon>
        <taxon>Bacillati</taxon>
        <taxon>Actinomycetota</taxon>
        <taxon>Actinomycetes</taxon>
        <taxon>Propionibacteriales</taxon>
        <taxon>Actinopolymorphaceae</taxon>
        <taxon>Actinopolymorpha</taxon>
    </lineage>
</organism>
<comment type="caution">
    <text evidence="13">The sequence shown here is derived from an EMBL/GenBank/DDBJ whole genome shotgun (WGS) entry which is preliminary data.</text>
</comment>
<name>A0A852Z955_9ACTN</name>
<evidence type="ECO:0000259" key="11">
    <source>
        <dbReference type="Pfam" id="PF02518"/>
    </source>
</evidence>
<feature type="domain" description="Signal transduction histidine kinase subgroup 3 dimerisation and phosphoacceptor" evidence="12">
    <location>
        <begin position="194"/>
        <end position="257"/>
    </location>
</feature>
<dbReference type="GO" id="GO:0005524">
    <property type="term" value="F:ATP binding"/>
    <property type="evidence" value="ECO:0007669"/>
    <property type="project" value="UniProtKB-KW"/>
</dbReference>
<dbReference type="RefSeq" id="WP_179786598.1">
    <property type="nucleotide sequence ID" value="NZ_BAAARR010000003.1"/>
</dbReference>
<feature type="transmembrane region" description="Helical" evidence="10">
    <location>
        <begin position="73"/>
        <end position="93"/>
    </location>
</feature>
<keyword evidence="4" id="KW-0808">Transferase</keyword>
<dbReference type="InterPro" id="IPR050482">
    <property type="entry name" value="Sensor_HK_TwoCompSys"/>
</dbReference>
<keyword evidence="6 13" id="KW-0418">Kinase</keyword>
<evidence type="ECO:0000256" key="9">
    <source>
        <dbReference type="SAM" id="MobiDB-lite"/>
    </source>
</evidence>
<comment type="catalytic activity">
    <reaction evidence="1">
        <text>ATP + protein L-histidine = ADP + protein N-phospho-L-histidine.</text>
        <dbReference type="EC" id="2.7.13.3"/>
    </reaction>
</comment>
<evidence type="ECO:0000256" key="3">
    <source>
        <dbReference type="ARBA" id="ARBA00022553"/>
    </source>
</evidence>
<feature type="transmembrane region" description="Helical" evidence="10">
    <location>
        <begin position="99"/>
        <end position="119"/>
    </location>
</feature>
<keyword evidence="10" id="KW-1133">Transmembrane helix</keyword>
<feature type="transmembrane region" description="Helical" evidence="10">
    <location>
        <begin position="158"/>
        <end position="175"/>
    </location>
</feature>
<keyword evidence="7" id="KW-0067">ATP-binding</keyword>
<feature type="transmembrane region" description="Helical" evidence="10">
    <location>
        <begin position="126"/>
        <end position="146"/>
    </location>
</feature>
<feature type="domain" description="Histidine kinase/HSP90-like ATPase" evidence="11">
    <location>
        <begin position="326"/>
        <end position="423"/>
    </location>
</feature>
<evidence type="ECO:0000313" key="14">
    <source>
        <dbReference type="Proteomes" id="UP000579605"/>
    </source>
</evidence>
<dbReference type="GO" id="GO:0000155">
    <property type="term" value="F:phosphorelay sensor kinase activity"/>
    <property type="evidence" value="ECO:0007669"/>
    <property type="project" value="InterPro"/>
</dbReference>
<evidence type="ECO:0000256" key="2">
    <source>
        <dbReference type="ARBA" id="ARBA00012438"/>
    </source>
</evidence>
<dbReference type="Proteomes" id="UP000579605">
    <property type="component" value="Unassembled WGS sequence"/>
</dbReference>
<protein>
    <recommendedName>
        <fullName evidence="2">histidine kinase</fullName>
        <ecNumber evidence="2">2.7.13.3</ecNumber>
    </recommendedName>
</protein>
<evidence type="ECO:0000256" key="4">
    <source>
        <dbReference type="ARBA" id="ARBA00022679"/>
    </source>
</evidence>
<feature type="compositionally biased region" description="Basic and acidic residues" evidence="9">
    <location>
        <begin position="429"/>
        <end position="449"/>
    </location>
</feature>
<keyword evidence="10" id="KW-0472">Membrane</keyword>
<feature type="region of interest" description="Disordered" evidence="9">
    <location>
        <begin position="259"/>
        <end position="289"/>
    </location>
</feature>
<evidence type="ECO:0000256" key="1">
    <source>
        <dbReference type="ARBA" id="ARBA00000085"/>
    </source>
</evidence>
<dbReference type="PANTHER" id="PTHR24421:SF10">
    <property type="entry name" value="NITRATE_NITRITE SENSOR PROTEIN NARQ"/>
    <property type="match status" value="1"/>
</dbReference>
<dbReference type="InterPro" id="IPR036890">
    <property type="entry name" value="HATPase_C_sf"/>
</dbReference>
<reference evidence="13 14" key="1">
    <citation type="submission" date="2020-07" db="EMBL/GenBank/DDBJ databases">
        <title>Sequencing the genomes of 1000 actinobacteria strains.</title>
        <authorList>
            <person name="Klenk H.-P."/>
        </authorList>
    </citation>
    <scope>NUCLEOTIDE SEQUENCE [LARGE SCALE GENOMIC DNA]</scope>
    <source>
        <strain evidence="13 14">DSM 18448</strain>
    </source>
</reference>
<dbReference type="EMBL" id="JACBZH010000001">
    <property type="protein sequence ID" value="NYH88745.1"/>
    <property type="molecule type" value="Genomic_DNA"/>
</dbReference>
<dbReference type="AlphaFoldDB" id="A0A852Z955"/>
<dbReference type="EC" id="2.7.13.3" evidence="2"/>
<keyword evidence="8" id="KW-0902">Two-component regulatory system</keyword>
<keyword evidence="10" id="KW-0812">Transmembrane</keyword>
<evidence type="ECO:0000256" key="6">
    <source>
        <dbReference type="ARBA" id="ARBA00022777"/>
    </source>
</evidence>
<dbReference type="GO" id="GO:0046983">
    <property type="term" value="F:protein dimerization activity"/>
    <property type="evidence" value="ECO:0007669"/>
    <property type="project" value="InterPro"/>
</dbReference>
<evidence type="ECO:0000256" key="5">
    <source>
        <dbReference type="ARBA" id="ARBA00022741"/>
    </source>
</evidence>
<keyword evidence="5" id="KW-0547">Nucleotide-binding</keyword>
<dbReference type="Pfam" id="PF07730">
    <property type="entry name" value="HisKA_3"/>
    <property type="match status" value="1"/>
</dbReference>
<dbReference type="PANTHER" id="PTHR24421">
    <property type="entry name" value="NITRATE/NITRITE SENSOR PROTEIN NARX-RELATED"/>
    <property type="match status" value="1"/>
</dbReference>
<evidence type="ECO:0000259" key="12">
    <source>
        <dbReference type="Pfam" id="PF07730"/>
    </source>
</evidence>
<dbReference type="InterPro" id="IPR003594">
    <property type="entry name" value="HATPase_dom"/>
</dbReference>
<keyword evidence="14" id="KW-1185">Reference proteome</keyword>
<keyword evidence="3" id="KW-0597">Phosphoprotein</keyword>
<dbReference type="InterPro" id="IPR011712">
    <property type="entry name" value="Sig_transdc_His_kin_sub3_dim/P"/>
</dbReference>
<dbReference type="Pfam" id="PF02518">
    <property type="entry name" value="HATPase_c"/>
    <property type="match status" value="1"/>
</dbReference>
<dbReference type="Gene3D" id="3.30.565.10">
    <property type="entry name" value="Histidine kinase-like ATPase, C-terminal domain"/>
    <property type="match status" value="1"/>
</dbReference>
<gene>
    <name evidence="13" type="ORF">F4554_001383</name>
</gene>
<evidence type="ECO:0000313" key="13">
    <source>
        <dbReference type="EMBL" id="NYH88745.1"/>
    </source>
</evidence>
<proteinExistence type="predicted"/>
<sequence length="449" mass="46177">MSGPISERTGPFGSRQFTTGAFRFRVGLAVAGLLVLAGCGAAFLVSPFVSVPAGVAAGGLAGLLVAGPAHRAALVPVATVAALVSLAATTLVPEALPSSVQWFGLFELAGLLWLIILVVRLAPPRQAVAVGLLASAAQATMILRAVHGWSLSDQVGSVGFWALGAVCAALGGIYLRSLDGTRERAVREARRTQRLALARDLHDFVAHDISGIVVQAQAARAVAAQRPEAVLDALARIEEAGLAALSSMDRTVHMLHDLEEGPSENSPAGPVGTESPNAADTGRAPAPGVADLPELLDRFAAGGSGPVRLHLPPDLAAAVPREIGSTVHRVIVEALTNVRRHAPLDSAVTVTLARVDGDAPALTVEITNQAVDPERTDAPVDGGDRRGGLGLVGLAERVQALGGTLTAGPYGRAGWRTTAVLPLSAGRAGRSEGRGEHRGEDRGDYRVTR</sequence>
<dbReference type="Gene3D" id="1.20.5.1930">
    <property type="match status" value="1"/>
</dbReference>